<dbReference type="EMBL" id="FOPJ01000002">
    <property type="protein sequence ID" value="SFG26701.1"/>
    <property type="molecule type" value="Genomic_DNA"/>
</dbReference>
<name>A0A1I2QM69_9CORY</name>
<dbReference type="InterPro" id="IPR043129">
    <property type="entry name" value="ATPase_NBD"/>
</dbReference>
<keyword evidence="4" id="KW-1185">Reference proteome</keyword>
<dbReference type="InterPro" id="IPR000600">
    <property type="entry name" value="ROK"/>
</dbReference>
<dbReference type="SUPFAM" id="SSF46785">
    <property type="entry name" value="Winged helix' DNA-binding domain"/>
    <property type="match status" value="1"/>
</dbReference>
<accession>A0A1I2QM69</accession>
<evidence type="ECO:0000256" key="2">
    <source>
        <dbReference type="SAM" id="MobiDB-lite"/>
    </source>
</evidence>
<dbReference type="STRING" id="185761.SAMN05660282_00418"/>
<proteinExistence type="inferred from homology"/>
<feature type="region of interest" description="Disordered" evidence="2">
    <location>
        <begin position="113"/>
        <end position="145"/>
    </location>
</feature>
<dbReference type="Proteomes" id="UP000199065">
    <property type="component" value="Unassembled WGS sequence"/>
</dbReference>
<comment type="similarity">
    <text evidence="1">Belongs to the ROK (NagC/XylR) family.</text>
</comment>
<sequence length="383" mass="40714">MALMASIADGNKRTASLTDRAFFEHLLRHGSSSRSATASAIGISRPTATEAVNRLLERQLIREAGTVSTNRGPAAIGYEINPDAGHSCALSIEAEQMRLSCWSLSGHNLFNLVEPLQPNTPQDQPDTTTDEQEDSAEPASPAASRRESIHALLEVYRETVTTPCLGAAVSLTERTQATDELHALFPGDIPILVDHNVNWAAIAEQHHGQAAGIDDALLVHVGHRVDVALILNGHLHRGSSGMAGELGFTRNTGQTLMQRLNRLATPQRPDTGLLDPVALKEALCSNSPVAYGLLRILAEAIANVCVTVDPALLILTGPLADALNPRLFDMLLDVLLLPDIEMCCSALGEGGPHLGAEELAHRAALANLWAGPGEVAEVCKSVL</sequence>
<dbReference type="CDD" id="cd23763">
    <property type="entry name" value="ASKHA_ATPase_ROK"/>
    <property type="match status" value="1"/>
</dbReference>
<evidence type="ECO:0000313" key="4">
    <source>
        <dbReference type="Proteomes" id="UP000199065"/>
    </source>
</evidence>
<dbReference type="GO" id="GO:0016301">
    <property type="term" value="F:kinase activity"/>
    <property type="evidence" value="ECO:0007669"/>
    <property type="project" value="UniProtKB-KW"/>
</dbReference>
<dbReference type="SUPFAM" id="SSF53067">
    <property type="entry name" value="Actin-like ATPase domain"/>
    <property type="match status" value="1"/>
</dbReference>
<keyword evidence="3" id="KW-0418">Kinase</keyword>
<dbReference type="Gene3D" id="3.30.420.40">
    <property type="match status" value="2"/>
</dbReference>
<protein>
    <submittedName>
        <fullName evidence="3">Sugar kinase of the NBD/HSP70 family, may contain an N-terminal HTH domain</fullName>
    </submittedName>
</protein>
<dbReference type="Pfam" id="PF00480">
    <property type="entry name" value="ROK"/>
    <property type="match status" value="1"/>
</dbReference>
<dbReference type="OrthoDB" id="3523179at2"/>
<dbReference type="PANTHER" id="PTHR18964:SF149">
    <property type="entry name" value="BIFUNCTIONAL UDP-N-ACETYLGLUCOSAMINE 2-EPIMERASE_N-ACETYLMANNOSAMINE KINASE"/>
    <property type="match status" value="1"/>
</dbReference>
<feature type="compositionally biased region" description="Low complexity" evidence="2">
    <location>
        <begin position="115"/>
        <end position="127"/>
    </location>
</feature>
<keyword evidence="3" id="KW-0808">Transferase</keyword>
<evidence type="ECO:0000313" key="3">
    <source>
        <dbReference type="EMBL" id="SFG26701.1"/>
    </source>
</evidence>
<evidence type="ECO:0000256" key="1">
    <source>
        <dbReference type="ARBA" id="ARBA00006479"/>
    </source>
</evidence>
<dbReference type="AlphaFoldDB" id="A0A1I2QM69"/>
<organism evidence="3 4">
    <name type="scientific">Corynebacterium spheniscorum</name>
    <dbReference type="NCBI Taxonomy" id="185761"/>
    <lineage>
        <taxon>Bacteria</taxon>
        <taxon>Bacillati</taxon>
        <taxon>Actinomycetota</taxon>
        <taxon>Actinomycetes</taxon>
        <taxon>Mycobacteriales</taxon>
        <taxon>Corynebacteriaceae</taxon>
        <taxon>Corynebacterium</taxon>
    </lineage>
</organism>
<dbReference type="InterPro" id="IPR036390">
    <property type="entry name" value="WH_DNA-bd_sf"/>
</dbReference>
<reference evidence="3 4" key="1">
    <citation type="submission" date="2016-10" db="EMBL/GenBank/DDBJ databases">
        <authorList>
            <person name="de Groot N.N."/>
        </authorList>
    </citation>
    <scope>NUCLEOTIDE SEQUENCE [LARGE SCALE GENOMIC DNA]</scope>
    <source>
        <strain>J11</strain>
        <strain evidence="4">PG 39</strain>
    </source>
</reference>
<gene>
    <name evidence="3" type="ORF">SAMN05660282_00418</name>
</gene>
<dbReference type="PANTHER" id="PTHR18964">
    <property type="entry name" value="ROK (REPRESSOR, ORF, KINASE) FAMILY"/>
    <property type="match status" value="1"/>
</dbReference>
<dbReference type="Gene3D" id="1.10.10.10">
    <property type="entry name" value="Winged helix-like DNA-binding domain superfamily/Winged helix DNA-binding domain"/>
    <property type="match status" value="1"/>
</dbReference>
<dbReference type="InterPro" id="IPR036388">
    <property type="entry name" value="WH-like_DNA-bd_sf"/>
</dbReference>